<keyword evidence="4" id="KW-1185">Reference proteome</keyword>
<dbReference type="PANTHER" id="PTHR37833:SF1">
    <property type="entry name" value="SIGNAL PEPTIDE PROTEIN"/>
    <property type="match status" value="1"/>
</dbReference>
<dbReference type="Gene3D" id="2.60.40.10">
    <property type="entry name" value="Immunoglobulins"/>
    <property type="match status" value="1"/>
</dbReference>
<dbReference type="InterPro" id="IPR011467">
    <property type="entry name" value="DUF1573"/>
</dbReference>
<evidence type="ECO:0000313" key="3">
    <source>
        <dbReference type="EMBL" id="QDT17925.1"/>
    </source>
</evidence>
<dbReference type="PANTHER" id="PTHR37833">
    <property type="entry name" value="LIPOPROTEIN-RELATED"/>
    <property type="match status" value="1"/>
</dbReference>
<evidence type="ECO:0000256" key="1">
    <source>
        <dbReference type="SAM" id="MobiDB-lite"/>
    </source>
</evidence>
<proteinExistence type="predicted"/>
<organism evidence="3 4">
    <name type="scientific">Alienimonas californiensis</name>
    <dbReference type="NCBI Taxonomy" id="2527989"/>
    <lineage>
        <taxon>Bacteria</taxon>
        <taxon>Pseudomonadati</taxon>
        <taxon>Planctomycetota</taxon>
        <taxon>Planctomycetia</taxon>
        <taxon>Planctomycetales</taxon>
        <taxon>Planctomycetaceae</taxon>
        <taxon>Alienimonas</taxon>
    </lineage>
</organism>
<keyword evidence="2" id="KW-0472">Membrane</keyword>
<keyword evidence="2" id="KW-0812">Transmembrane</keyword>
<feature type="region of interest" description="Disordered" evidence="1">
    <location>
        <begin position="218"/>
        <end position="249"/>
    </location>
</feature>
<name>A0A517PEY1_9PLAN</name>
<dbReference type="KEGG" id="acaf:CA12_40630"/>
<dbReference type="RefSeq" id="WP_165700889.1">
    <property type="nucleotide sequence ID" value="NZ_CP036265.1"/>
</dbReference>
<dbReference type="AlphaFoldDB" id="A0A517PEY1"/>
<dbReference type="EMBL" id="CP036265">
    <property type="protein sequence ID" value="QDT17925.1"/>
    <property type="molecule type" value="Genomic_DNA"/>
</dbReference>
<accession>A0A517PEY1</accession>
<feature type="compositionally biased region" description="Acidic residues" evidence="1">
    <location>
        <begin position="231"/>
        <end position="240"/>
    </location>
</feature>
<evidence type="ECO:0000256" key="2">
    <source>
        <dbReference type="SAM" id="Phobius"/>
    </source>
</evidence>
<dbReference type="Pfam" id="PF07610">
    <property type="entry name" value="DUF1573"/>
    <property type="match status" value="1"/>
</dbReference>
<protein>
    <recommendedName>
        <fullName evidence="5">DUF1573 domain-containing protein</fullName>
    </recommendedName>
</protein>
<dbReference type="InterPro" id="IPR013783">
    <property type="entry name" value="Ig-like_fold"/>
</dbReference>
<gene>
    <name evidence="3" type="ORF">CA12_40630</name>
</gene>
<sequence>MNVLARIALVAAIVVAVGAGLYYFLEAPIAGRMVDESTEEVPGFAKKDVRFLQPDVRPAATGPHPKIEVEEPQYDFGTVALGESDSHTFVVKNVGEADLILGEPITTCKCTAPEAGTGKPIPPGESTTVTLTYTPEKVANEFAQRAFIHTNDPADPRLELEVHGSVEELLRAFPSSMLDFGVVDGKESVTKSFKVLSRLRDEIKVTGTESASDYLKVTTSPADLSEPINPGEEESEDVPEEERRPAPKSAAELGFTGGIVVTVELLPGMPIGRFRETVAVNFDEAPPDPQRAAEGKIAVDYSNMKAEVVGTVRGPFAFVPVQRENQKFLPSALAFDLGAFSADEGAKGTLQLFVDGMEEPLELTDIQSTEKYVQLEVRRDPSFSVESGRQKLFLDFVVPPGSPPAQHIRKGKVIVTANTNHPDGRKLQFFIEMASYR</sequence>
<keyword evidence="2" id="KW-1133">Transmembrane helix</keyword>
<evidence type="ECO:0008006" key="5">
    <source>
        <dbReference type="Google" id="ProtNLM"/>
    </source>
</evidence>
<feature type="transmembrane region" description="Helical" evidence="2">
    <location>
        <begin position="7"/>
        <end position="25"/>
    </location>
</feature>
<evidence type="ECO:0000313" key="4">
    <source>
        <dbReference type="Proteomes" id="UP000318741"/>
    </source>
</evidence>
<reference evidence="3 4" key="1">
    <citation type="submission" date="2019-02" db="EMBL/GenBank/DDBJ databases">
        <title>Deep-cultivation of Planctomycetes and their phenomic and genomic characterization uncovers novel biology.</title>
        <authorList>
            <person name="Wiegand S."/>
            <person name="Jogler M."/>
            <person name="Boedeker C."/>
            <person name="Pinto D."/>
            <person name="Vollmers J."/>
            <person name="Rivas-Marin E."/>
            <person name="Kohn T."/>
            <person name="Peeters S.H."/>
            <person name="Heuer A."/>
            <person name="Rast P."/>
            <person name="Oberbeckmann S."/>
            <person name="Bunk B."/>
            <person name="Jeske O."/>
            <person name="Meyerdierks A."/>
            <person name="Storesund J.E."/>
            <person name="Kallscheuer N."/>
            <person name="Luecker S."/>
            <person name="Lage O.M."/>
            <person name="Pohl T."/>
            <person name="Merkel B.J."/>
            <person name="Hornburger P."/>
            <person name="Mueller R.-W."/>
            <person name="Bruemmer F."/>
            <person name="Labrenz M."/>
            <person name="Spormann A.M."/>
            <person name="Op den Camp H."/>
            <person name="Overmann J."/>
            <person name="Amann R."/>
            <person name="Jetten M.S.M."/>
            <person name="Mascher T."/>
            <person name="Medema M.H."/>
            <person name="Devos D.P."/>
            <person name="Kaster A.-K."/>
            <person name="Ovreas L."/>
            <person name="Rohde M."/>
            <person name="Galperin M.Y."/>
            <person name="Jogler C."/>
        </authorList>
    </citation>
    <scope>NUCLEOTIDE SEQUENCE [LARGE SCALE GENOMIC DNA]</scope>
    <source>
        <strain evidence="3 4">CA12</strain>
    </source>
</reference>
<dbReference type="Proteomes" id="UP000318741">
    <property type="component" value="Chromosome"/>
</dbReference>